<dbReference type="GO" id="GO:0003700">
    <property type="term" value="F:DNA-binding transcription factor activity"/>
    <property type="evidence" value="ECO:0007669"/>
    <property type="project" value="InterPro"/>
</dbReference>
<dbReference type="STRING" id="4155.A0A022RI13"/>
<accession>A0A022RI13</accession>
<dbReference type="PANTHER" id="PTHR45950">
    <property type="entry name" value="HOMEOBOX-LEUCINE ZIPPER PROTEIN ATHB-14"/>
    <property type="match status" value="1"/>
</dbReference>
<sequence length="412" mass="44996">MNGDASDDVIMSIKRTTIFGAYTTSDTVICVKASCLLHNIVPASMVQLLKERRSAWMDFDFSDHSVAFTKAACFSYPGHNTHNLSGAPVLLGHNNHEDEALEVIRFDRSADLLLTVSSGDIYHLQMSNGMEDNGFGACSELIFAPVDRTIPDDAVLFASGFRIYLLGSHTDTNSSTDLTSNEASNTRNGAQAPSMLIVAFQFPFEAHLQEEVVAMAQQYIRHVISSVKKISMEIMTPGSNPEMNSTEANPAAEFNNISSESTYAVNLATLICQSYRSSLGVDILGFNSQSTDSAFEQIQFHPYAIICFSYTAAPVCLYSNQAGLTMLETHSDNLQNLTVDRVLGGSNNISLYSMLPTINQQGYAILPPGQCLSVMDRCVSYGQAVVWRVHAPDGSIHCLAMAFVDWSSIQEI</sequence>
<evidence type="ECO:0000256" key="1">
    <source>
        <dbReference type="ARBA" id="ARBA00023242"/>
    </source>
</evidence>
<dbReference type="AlphaFoldDB" id="A0A022RI13"/>
<evidence type="ECO:0000313" key="3">
    <source>
        <dbReference type="EMBL" id="EYU39836.1"/>
    </source>
</evidence>
<gene>
    <name evidence="3" type="ORF">MIMGU_mgv1a007288mg</name>
</gene>
<keyword evidence="1" id="KW-0539">Nucleus</keyword>
<evidence type="ECO:0000313" key="4">
    <source>
        <dbReference type="Proteomes" id="UP000030748"/>
    </source>
</evidence>
<reference evidence="3 4" key="1">
    <citation type="journal article" date="2013" name="Proc. Natl. Acad. Sci. U.S.A.">
        <title>Fine-scale variation in meiotic recombination in Mimulus inferred from population shotgun sequencing.</title>
        <authorList>
            <person name="Hellsten U."/>
            <person name="Wright K.M."/>
            <person name="Jenkins J."/>
            <person name="Shu S."/>
            <person name="Yuan Y."/>
            <person name="Wessler S.R."/>
            <person name="Schmutz J."/>
            <person name="Willis J.H."/>
            <person name="Rokhsar D.S."/>
        </authorList>
    </citation>
    <scope>NUCLEOTIDE SEQUENCE [LARGE SCALE GENOMIC DNA]</scope>
    <source>
        <strain evidence="4">cv. DUN x IM62</strain>
    </source>
</reference>
<feature type="domain" description="MEKHLA" evidence="2">
    <location>
        <begin position="266"/>
        <end position="407"/>
    </location>
</feature>
<dbReference type="PANTHER" id="PTHR45950:SF10">
    <property type="entry name" value="HOMEOBOX-LEUCINE ZIPPER PROTEIN REVOLUTA"/>
    <property type="match status" value="1"/>
</dbReference>
<dbReference type="eggNOG" id="ENOG502QRJM">
    <property type="taxonomic scope" value="Eukaryota"/>
</dbReference>
<dbReference type="Proteomes" id="UP000030748">
    <property type="component" value="Unassembled WGS sequence"/>
</dbReference>
<keyword evidence="4" id="KW-1185">Reference proteome</keyword>
<dbReference type="EMBL" id="KI630443">
    <property type="protein sequence ID" value="EYU39836.1"/>
    <property type="molecule type" value="Genomic_DNA"/>
</dbReference>
<organism evidence="3 4">
    <name type="scientific">Erythranthe guttata</name>
    <name type="common">Yellow monkey flower</name>
    <name type="synonym">Mimulus guttatus</name>
    <dbReference type="NCBI Taxonomy" id="4155"/>
    <lineage>
        <taxon>Eukaryota</taxon>
        <taxon>Viridiplantae</taxon>
        <taxon>Streptophyta</taxon>
        <taxon>Embryophyta</taxon>
        <taxon>Tracheophyta</taxon>
        <taxon>Spermatophyta</taxon>
        <taxon>Magnoliopsida</taxon>
        <taxon>eudicotyledons</taxon>
        <taxon>Gunneridae</taxon>
        <taxon>Pentapetalae</taxon>
        <taxon>asterids</taxon>
        <taxon>lamiids</taxon>
        <taxon>Lamiales</taxon>
        <taxon>Phrymaceae</taxon>
        <taxon>Erythranthe</taxon>
    </lineage>
</organism>
<dbReference type="InterPro" id="IPR044830">
    <property type="entry name" value="HD-Zip_III"/>
</dbReference>
<name>A0A022RI13_ERYGU</name>
<proteinExistence type="predicted"/>
<dbReference type="InterPro" id="IPR013978">
    <property type="entry name" value="MEKHLA"/>
</dbReference>
<evidence type="ECO:0000259" key="2">
    <source>
        <dbReference type="Pfam" id="PF08670"/>
    </source>
</evidence>
<dbReference type="Pfam" id="PF08670">
    <property type="entry name" value="MEKHLA"/>
    <property type="match status" value="1"/>
</dbReference>
<protein>
    <recommendedName>
        <fullName evidence="2">MEKHLA domain-containing protein</fullName>
    </recommendedName>
</protein>